<feature type="domain" description="HTH luxR-type" evidence="5">
    <location>
        <begin position="991"/>
        <end position="1056"/>
    </location>
</feature>
<feature type="compositionally biased region" description="Low complexity" evidence="4">
    <location>
        <begin position="84"/>
        <end position="101"/>
    </location>
</feature>
<dbReference type="Pfam" id="PF25873">
    <property type="entry name" value="WHD_MalT"/>
    <property type="match status" value="1"/>
</dbReference>
<evidence type="ECO:0000256" key="3">
    <source>
        <dbReference type="ARBA" id="ARBA00023163"/>
    </source>
</evidence>
<feature type="region of interest" description="Disordered" evidence="4">
    <location>
        <begin position="80"/>
        <end position="123"/>
    </location>
</feature>
<keyword evidence="2" id="KW-0238">DNA-binding</keyword>
<proteinExistence type="predicted"/>
<dbReference type="SUPFAM" id="SSF47413">
    <property type="entry name" value="lambda repressor-like DNA-binding domains"/>
    <property type="match status" value="1"/>
</dbReference>
<dbReference type="AlphaFoldDB" id="A0A6J4JZV2"/>
<dbReference type="Gene3D" id="1.10.260.40">
    <property type="entry name" value="lambda repressor-like DNA-binding domains"/>
    <property type="match status" value="1"/>
</dbReference>
<organism evidence="7">
    <name type="scientific">uncultured Chloroflexia bacterium</name>
    <dbReference type="NCBI Taxonomy" id="1672391"/>
    <lineage>
        <taxon>Bacteria</taxon>
        <taxon>Bacillati</taxon>
        <taxon>Chloroflexota</taxon>
        <taxon>Chloroflexia</taxon>
        <taxon>environmental samples</taxon>
    </lineage>
</organism>
<dbReference type="Gene3D" id="1.25.40.10">
    <property type="entry name" value="Tetratricopeptide repeat domain"/>
    <property type="match status" value="1"/>
</dbReference>
<gene>
    <name evidence="7" type="ORF">AVDCRST_MAG26-4153</name>
</gene>
<dbReference type="PRINTS" id="PR00038">
    <property type="entry name" value="HTHLUXR"/>
</dbReference>
<dbReference type="Pfam" id="PF17874">
    <property type="entry name" value="TPR_MalT"/>
    <property type="match status" value="1"/>
</dbReference>
<dbReference type="SUPFAM" id="SSF46894">
    <property type="entry name" value="C-terminal effector domain of the bipartite response regulators"/>
    <property type="match status" value="1"/>
</dbReference>
<dbReference type="PANTHER" id="PTHR44688">
    <property type="entry name" value="DNA-BINDING TRANSCRIPTIONAL ACTIVATOR DEVR_DOSR"/>
    <property type="match status" value="1"/>
</dbReference>
<dbReference type="GO" id="GO:0003677">
    <property type="term" value="F:DNA binding"/>
    <property type="evidence" value="ECO:0007669"/>
    <property type="project" value="UniProtKB-KW"/>
</dbReference>
<dbReference type="InterPro" id="IPR041617">
    <property type="entry name" value="TPR_MalT"/>
</dbReference>
<reference evidence="7" key="1">
    <citation type="submission" date="2020-02" db="EMBL/GenBank/DDBJ databases">
        <authorList>
            <person name="Meier V. D."/>
        </authorList>
    </citation>
    <scope>NUCLEOTIDE SEQUENCE</scope>
    <source>
        <strain evidence="7">AVDCRST_MAG26</strain>
    </source>
</reference>
<dbReference type="PROSITE" id="PS50043">
    <property type="entry name" value="HTH_LUXR_2"/>
    <property type="match status" value="1"/>
</dbReference>
<dbReference type="InterPro" id="IPR011990">
    <property type="entry name" value="TPR-like_helical_dom_sf"/>
</dbReference>
<evidence type="ECO:0000313" key="7">
    <source>
        <dbReference type="EMBL" id="CAA9291859.1"/>
    </source>
</evidence>
<dbReference type="SMART" id="SM00421">
    <property type="entry name" value="HTH_LUXR"/>
    <property type="match status" value="1"/>
</dbReference>
<keyword evidence="3" id="KW-0804">Transcription</keyword>
<dbReference type="InterPro" id="IPR000792">
    <property type="entry name" value="Tscrpt_reg_LuxR_C"/>
</dbReference>
<dbReference type="SUPFAM" id="SSF48452">
    <property type="entry name" value="TPR-like"/>
    <property type="match status" value="1"/>
</dbReference>
<dbReference type="InterPro" id="IPR001387">
    <property type="entry name" value="Cro/C1-type_HTH"/>
</dbReference>
<feature type="compositionally biased region" description="Polar residues" evidence="4">
    <location>
        <begin position="106"/>
        <end position="119"/>
    </location>
</feature>
<protein>
    <submittedName>
        <fullName evidence="7">Transcriptional activator of maltose regulon, MalT</fullName>
    </submittedName>
</protein>
<dbReference type="EMBL" id="CADCTK010000973">
    <property type="protein sequence ID" value="CAA9291859.1"/>
    <property type="molecule type" value="Genomic_DNA"/>
</dbReference>
<dbReference type="Gene3D" id="3.40.50.300">
    <property type="entry name" value="P-loop containing nucleotide triphosphate hydrolases"/>
    <property type="match status" value="1"/>
</dbReference>
<dbReference type="PROSITE" id="PS50943">
    <property type="entry name" value="HTH_CROC1"/>
    <property type="match status" value="1"/>
</dbReference>
<dbReference type="SMART" id="SM00530">
    <property type="entry name" value="HTH_XRE"/>
    <property type="match status" value="1"/>
</dbReference>
<dbReference type="PROSITE" id="PS00622">
    <property type="entry name" value="HTH_LUXR_1"/>
    <property type="match status" value="1"/>
</dbReference>
<name>A0A6J4JZV2_9CHLR</name>
<evidence type="ECO:0000259" key="5">
    <source>
        <dbReference type="PROSITE" id="PS50043"/>
    </source>
</evidence>
<dbReference type="GO" id="GO:0006355">
    <property type="term" value="P:regulation of DNA-templated transcription"/>
    <property type="evidence" value="ECO:0007669"/>
    <property type="project" value="InterPro"/>
</dbReference>
<dbReference type="Pfam" id="PF00196">
    <property type="entry name" value="GerE"/>
    <property type="match status" value="1"/>
</dbReference>
<dbReference type="InterPro" id="IPR010982">
    <property type="entry name" value="Lambda_DNA-bd_dom_sf"/>
</dbReference>
<keyword evidence="1" id="KW-0805">Transcription regulation</keyword>
<dbReference type="CDD" id="cd00093">
    <property type="entry name" value="HTH_XRE"/>
    <property type="match status" value="1"/>
</dbReference>
<dbReference type="InterPro" id="IPR036388">
    <property type="entry name" value="WH-like_DNA-bd_sf"/>
</dbReference>
<dbReference type="InterPro" id="IPR016032">
    <property type="entry name" value="Sig_transdc_resp-reg_C-effctor"/>
</dbReference>
<dbReference type="InterPro" id="IPR027417">
    <property type="entry name" value="P-loop_NTPase"/>
</dbReference>
<dbReference type="Pfam" id="PF13560">
    <property type="entry name" value="HTH_31"/>
    <property type="match status" value="1"/>
</dbReference>
<feature type="domain" description="HTH cro/C1-type" evidence="6">
    <location>
        <begin position="13"/>
        <end position="67"/>
    </location>
</feature>
<evidence type="ECO:0000259" key="6">
    <source>
        <dbReference type="PROSITE" id="PS50943"/>
    </source>
</evidence>
<evidence type="ECO:0000256" key="4">
    <source>
        <dbReference type="SAM" id="MobiDB-lite"/>
    </source>
</evidence>
<accession>A0A6J4JZV2</accession>
<evidence type="ECO:0000256" key="2">
    <source>
        <dbReference type="ARBA" id="ARBA00023125"/>
    </source>
</evidence>
<dbReference type="CDD" id="cd06170">
    <property type="entry name" value="LuxR_C_like"/>
    <property type="match status" value="1"/>
</dbReference>
<dbReference type="PANTHER" id="PTHR44688:SF16">
    <property type="entry name" value="DNA-BINDING TRANSCRIPTIONAL ACTIVATOR DEVR_DOSR"/>
    <property type="match status" value="1"/>
</dbReference>
<dbReference type="SUPFAM" id="SSF52540">
    <property type="entry name" value="P-loop containing nucleoside triphosphate hydrolases"/>
    <property type="match status" value="1"/>
</dbReference>
<evidence type="ECO:0000256" key="1">
    <source>
        <dbReference type="ARBA" id="ARBA00023015"/>
    </source>
</evidence>
<dbReference type="InterPro" id="IPR059106">
    <property type="entry name" value="WHD_MalT"/>
</dbReference>
<dbReference type="Gene3D" id="1.10.10.10">
    <property type="entry name" value="Winged helix-like DNA-binding domain superfamily/Winged helix DNA-binding domain"/>
    <property type="match status" value="1"/>
</dbReference>
<sequence length="1058" mass="115961">MRRNEPITLGRWMRSLRAALDMTQEALAEQVGCAVQTIRTFEIGTRRPSRELAERLAAALGVAPEQRAEFLRLARTSHTPARVAEAGQAGPGQDAPAGSPGPIEPTLQTSGVPDASASTDVPEHPPLLVTKLYLPRPRAELVPRPRLLARLEAGLPGSLTLIAAPPGFGKTTLLADWLSRPAATSRHVAWVALDAGDSDPLQFLRYLIAALQTITPAIGATTLTLLNAAQAPPLETLLPLLLNDLVRLPEGSILVLDDYHVVDAPAVHQALAFLLDHLPPGLHLVIASRADPPLPVSRLRARGQLTELRAHDLRFTPEEAAMFLREVMGLPLTVEDVAALETRTEGWIAGLQLAALSLRDRREAQQAEFIEAFTGSNRFVVDYLVDEVLARQPAHLQTFLLQTSILPRLSGPLCDAVVLGNGSEADDAPRSTRQAYSQLMLEELERGNLFIVPLDEERRWYRYHHLFAQVLRERLASGASQEAVATLHRRAGIWFEQQALLPEAIQHMFAAQDWGRAARLLEQNAESMLMRGEFFALHRWLQELPRDVVREHPHLLLAHAWALFLAGASEADAVEAILRDAEAVLDLGDGRPAEQEAAPSTLHRERAELRGKLAAIRGSMAVKQEDIPRRIALTDEALAYLPEDNLFWRIIPTVDRGLALDAAGEVVRASQAFTEAIDLCGMAGHSYAAMIATMHLARVRATQGRLHAAAELHQRALHLAAEQGWEQLPMVGLPHIWWSKLLYEWNDLASATQHLLEGIKLVSPIQQQRILLEGHVTLARVEQAQGDVAGALDTMRRAEEVAQTVEAPWAVRRVRAYQARLWLAQEQVDRAARCLEDAGLQPDGELVSQRELEYVTLARVWIARGKSAEALHLLHRLLLAAETADRQGSTIEILLLQALALQASGDVARALPVLQRALLLGEAEGYVRVFVDEGAPMAGLLERMKAEGAPFGQRMNGASALPLVYVDTLRAAFSHSPHGTSAPTASQATPLHPSVEVLTEREQEVLRLLAAGRSNQAIAEELVVAIGTVKRHVSNILGKLQVESRLEAAARARELGLR</sequence>